<dbReference type="EMBL" id="GL379786">
    <property type="protein sequence ID" value="EGT30270.1"/>
    <property type="molecule type" value="Genomic_DNA"/>
</dbReference>
<dbReference type="Proteomes" id="UP000008068">
    <property type="component" value="Unassembled WGS sequence"/>
</dbReference>
<dbReference type="InParanoid" id="G0M6N0"/>
<dbReference type="HOGENOM" id="CLU_689338_0_0_1"/>
<proteinExistence type="predicted"/>
<accession>G0M6N0</accession>
<protein>
    <submittedName>
        <fullName evidence="1">Uncharacterized protein</fullName>
    </submittedName>
</protein>
<name>G0M6N0_CAEBE</name>
<organism evidence="2">
    <name type="scientific">Caenorhabditis brenneri</name>
    <name type="common">Nematode worm</name>
    <dbReference type="NCBI Taxonomy" id="135651"/>
    <lineage>
        <taxon>Eukaryota</taxon>
        <taxon>Metazoa</taxon>
        <taxon>Ecdysozoa</taxon>
        <taxon>Nematoda</taxon>
        <taxon>Chromadorea</taxon>
        <taxon>Rhabditida</taxon>
        <taxon>Rhabditina</taxon>
        <taxon>Rhabditomorpha</taxon>
        <taxon>Rhabditoidea</taxon>
        <taxon>Rhabditidae</taxon>
        <taxon>Peloderinae</taxon>
        <taxon>Caenorhabditis</taxon>
    </lineage>
</organism>
<gene>
    <name evidence="1" type="ORF">CAEBREN_14018</name>
</gene>
<keyword evidence="2" id="KW-1185">Reference proteome</keyword>
<reference evidence="2" key="1">
    <citation type="submission" date="2011-07" db="EMBL/GenBank/DDBJ databases">
        <authorList>
            <consortium name="Caenorhabditis brenneri Sequencing and Analysis Consortium"/>
            <person name="Wilson R.K."/>
        </authorList>
    </citation>
    <scope>NUCLEOTIDE SEQUENCE [LARGE SCALE GENOMIC DNA]</scope>
    <source>
        <strain evidence="2">PB2801</strain>
    </source>
</reference>
<dbReference type="AlphaFoldDB" id="G0M6N0"/>
<evidence type="ECO:0000313" key="1">
    <source>
        <dbReference type="EMBL" id="EGT30270.1"/>
    </source>
</evidence>
<evidence type="ECO:0000313" key="2">
    <source>
        <dbReference type="Proteomes" id="UP000008068"/>
    </source>
</evidence>
<sequence length="400" mass="45705">MATLFGFNAVAGISGLENMSKYFEFYNPEQVQVSSLEALLKNPNKENAMDLVLKYQFQYQNACSKKLDEVKQLAGHHLNQMCQKATETGSQYTKNLWSECFHYYNEKMAMLATPTLPRMVDGSFGIRTGVLGSTILTPTDQTPSPSGQSPGWPNVMPSFQPTFNSFPSGPLYTNNYAVPMTPNLLFGNVPNPLLTLMPQNYHYTPVLQQLHTSKAANVKNVIERQPYKRKTSVKKTFAFDKRKMKLEKIPIGIKELSTNGMAIKALVKCFNSFRTYHNLPIKYMSSVTGIPQTELNPFFHAFQSGKEDWHRVNPHFNKVATWIYLCHQYEEEVPGLENAGYGLDLKFNQKLETKHSLKKKRELESDLEYLENFIRQLEKRETSQPYASEILALARRLQGI</sequence>